<feature type="region of interest" description="Disordered" evidence="1">
    <location>
        <begin position="264"/>
        <end position="295"/>
    </location>
</feature>
<evidence type="ECO:0000313" key="2">
    <source>
        <dbReference type="EMBL" id="KAJ4449717.1"/>
    </source>
</evidence>
<protein>
    <submittedName>
        <fullName evidence="2">Uncharacterized protein</fullName>
    </submittedName>
</protein>
<accession>A0ABQ8TVL1</accession>
<dbReference type="EMBL" id="JAJSOF020000003">
    <property type="protein sequence ID" value="KAJ4449717.1"/>
    <property type="molecule type" value="Genomic_DNA"/>
</dbReference>
<feature type="region of interest" description="Disordered" evidence="1">
    <location>
        <begin position="187"/>
        <end position="225"/>
    </location>
</feature>
<gene>
    <name evidence="2" type="ORF">ANN_01121</name>
</gene>
<sequence length="295" mass="34249">MPCPSQTSGFNVPNYVRDVLTAVKRWFRSQAADFYDTRIQKLIPWYDKCLNSKTWTLRRNEENRLEALEMWIWRRMERVKWTDRIRNEAVLERVGEEKIMLKLIRKRKKELVGSLAEKKLPTEGCTRRNVKTGTTTNATQLCEKSSEVGLQMDPEKTKLVTNADNILTTINNMMLEYVAEATEKSASCVPESPTAETARQDKEHRHPNKKRYAGCSDAGATSQMEMGRTQRVKWRGRIRHEVVLERVGKERMMLKHQKEKKELVESLSEKKLPSEGCTGINGEGREEFGVEEDIR</sequence>
<organism evidence="2 3">
    <name type="scientific">Periplaneta americana</name>
    <name type="common">American cockroach</name>
    <name type="synonym">Blatta americana</name>
    <dbReference type="NCBI Taxonomy" id="6978"/>
    <lineage>
        <taxon>Eukaryota</taxon>
        <taxon>Metazoa</taxon>
        <taxon>Ecdysozoa</taxon>
        <taxon>Arthropoda</taxon>
        <taxon>Hexapoda</taxon>
        <taxon>Insecta</taxon>
        <taxon>Pterygota</taxon>
        <taxon>Neoptera</taxon>
        <taxon>Polyneoptera</taxon>
        <taxon>Dictyoptera</taxon>
        <taxon>Blattodea</taxon>
        <taxon>Blattoidea</taxon>
        <taxon>Blattidae</taxon>
        <taxon>Blattinae</taxon>
        <taxon>Periplaneta</taxon>
    </lineage>
</organism>
<reference evidence="2 3" key="1">
    <citation type="journal article" date="2022" name="Allergy">
        <title>Genome assembly and annotation of Periplaneta americana reveal a comprehensive cockroach allergen profile.</title>
        <authorList>
            <person name="Wang L."/>
            <person name="Xiong Q."/>
            <person name="Saelim N."/>
            <person name="Wang L."/>
            <person name="Nong W."/>
            <person name="Wan A.T."/>
            <person name="Shi M."/>
            <person name="Liu X."/>
            <person name="Cao Q."/>
            <person name="Hui J.H.L."/>
            <person name="Sookrung N."/>
            <person name="Leung T.F."/>
            <person name="Tungtrongchitr A."/>
            <person name="Tsui S.K.W."/>
        </authorList>
    </citation>
    <scope>NUCLEOTIDE SEQUENCE [LARGE SCALE GENOMIC DNA]</scope>
    <source>
        <strain evidence="2">PWHHKU_190912</strain>
    </source>
</reference>
<evidence type="ECO:0000313" key="3">
    <source>
        <dbReference type="Proteomes" id="UP001148838"/>
    </source>
</evidence>
<comment type="caution">
    <text evidence="2">The sequence shown here is derived from an EMBL/GenBank/DDBJ whole genome shotgun (WGS) entry which is preliminary data.</text>
</comment>
<proteinExistence type="predicted"/>
<name>A0ABQ8TVL1_PERAM</name>
<feature type="compositionally biased region" description="Basic and acidic residues" evidence="1">
    <location>
        <begin position="264"/>
        <end position="273"/>
    </location>
</feature>
<keyword evidence="3" id="KW-1185">Reference proteome</keyword>
<feature type="compositionally biased region" description="Basic and acidic residues" evidence="1">
    <location>
        <begin position="283"/>
        <end position="295"/>
    </location>
</feature>
<evidence type="ECO:0000256" key="1">
    <source>
        <dbReference type="SAM" id="MobiDB-lite"/>
    </source>
</evidence>
<dbReference type="Proteomes" id="UP001148838">
    <property type="component" value="Unassembled WGS sequence"/>
</dbReference>